<proteinExistence type="predicted"/>
<sequence length="156" mass="17557">MRMYTLRPNHFSGRIISCSSVEARKSRCAMDGGGSRSRSLRSARKEGRSRRVAEERVALQETRSAVSGHNLWRSLTERAGESSFTLNVIVTRFGEHSPVYRPMSSHTGIRCGLQVRDLQRLSSVARPATRLLVPGRKEIILIILTKSIYFFLPGIL</sequence>
<protein>
    <submittedName>
        <fullName evidence="2">Uncharacterized protein</fullName>
    </submittedName>
</protein>
<dbReference type="Proteomes" id="UP001430953">
    <property type="component" value="Unassembled WGS sequence"/>
</dbReference>
<keyword evidence="3" id="KW-1185">Reference proteome</keyword>
<organism evidence="2 3">
    <name type="scientific">Cardiocondyla obscurior</name>
    <dbReference type="NCBI Taxonomy" id="286306"/>
    <lineage>
        <taxon>Eukaryota</taxon>
        <taxon>Metazoa</taxon>
        <taxon>Ecdysozoa</taxon>
        <taxon>Arthropoda</taxon>
        <taxon>Hexapoda</taxon>
        <taxon>Insecta</taxon>
        <taxon>Pterygota</taxon>
        <taxon>Neoptera</taxon>
        <taxon>Endopterygota</taxon>
        <taxon>Hymenoptera</taxon>
        <taxon>Apocrita</taxon>
        <taxon>Aculeata</taxon>
        <taxon>Formicoidea</taxon>
        <taxon>Formicidae</taxon>
        <taxon>Myrmicinae</taxon>
        <taxon>Cardiocondyla</taxon>
    </lineage>
</organism>
<comment type="caution">
    <text evidence="2">The sequence shown here is derived from an EMBL/GenBank/DDBJ whole genome shotgun (WGS) entry which is preliminary data.</text>
</comment>
<feature type="region of interest" description="Disordered" evidence="1">
    <location>
        <begin position="28"/>
        <end position="54"/>
    </location>
</feature>
<evidence type="ECO:0000313" key="2">
    <source>
        <dbReference type="EMBL" id="KAL0128882.1"/>
    </source>
</evidence>
<evidence type="ECO:0000313" key="3">
    <source>
        <dbReference type="Proteomes" id="UP001430953"/>
    </source>
</evidence>
<accession>A0AAW2GN78</accession>
<name>A0AAW2GN78_9HYME</name>
<feature type="compositionally biased region" description="Basic and acidic residues" evidence="1">
    <location>
        <begin position="43"/>
        <end position="54"/>
    </location>
</feature>
<gene>
    <name evidence="2" type="ORF">PUN28_003922</name>
</gene>
<dbReference type="EMBL" id="JADYXP020000003">
    <property type="protein sequence ID" value="KAL0128882.1"/>
    <property type="molecule type" value="Genomic_DNA"/>
</dbReference>
<dbReference type="AlphaFoldDB" id="A0AAW2GN78"/>
<evidence type="ECO:0000256" key="1">
    <source>
        <dbReference type="SAM" id="MobiDB-lite"/>
    </source>
</evidence>
<reference evidence="2 3" key="1">
    <citation type="submission" date="2023-03" db="EMBL/GenBank/DDBJ databases">
        <title>High recombination rates correlate with genetic variation in Cardiocondyla obscurior ants.</title>
        <authorList>
            <person name="Errbii M."/>
        </authorList>
    </citation>
    <scope>NUCLEOTIDE SEQUENCE [LARGE SCALE GENOMIC DNA]</scope>
    <source>
        <strain evidence="2">Alpha-2009</strain>
        <tissue evidence="2">Whole body</tissue>
    </source>
</reference>